<dbReference type="AlphaFoldDB" id="A0A286UWK6"/>
<dbReference type="InParanoid" id="A0A286UWK6"/>
<organism evidence="2 3">
    <name type="scientific">Pyrrhoderma noxium</name>
    <dbReference type="NCBI Taxonomy" id="2282107"/>
    <lineage>
        <taxon>Eukaryota</taxon>
        <taxon>Fungi</taxon>
        <taxon>Dikarya</taxon>
        <taxon>Basidiomycota</taxon>
        <taxon>Agaricomycotina</taxon>
        <taxon>Agaricomycetes</taxon>
        <taxon>Hymenochaetales</taxon>
        <taxon>Hymenochaetaceae</taxon>
        <taxon>Pyrrhoderma</taxon>
    </lineage>
</organism>
<feature type="compositionally biased region" description="Polar residues" evidence="1">
    <location>
        <begin position="128"/>
        <end position="141"/>
    </location>
</feature>
<feature type="compositionally biased region" description="Basic and acidic residues" evidence="1">
    <location>
        <begin position="25"/>
        <end position="38"/>
    </location>
</feature>
<proteinExistence type="predicted"/>
<dbReference type="EMBL" id="NBII01000001">
    <property type="protein sequence ID" value="PAV23990.1"/>
    <property type="molecule type" value="Genomic_DNA"/>
</dbReference>
<protein>
    <submittedName>
        <fullName evidence="2">Uncharacterized protein</fullName>
    </submittedName>
</protein>
<gene>
    <name evidence="2" type="ORF">PNOK_0105800</name>
</gene>
<reference evidence="2 3" key="1">
    <citation type="journal article" date="2017" name="Mol. Ecol.">
        <title>Comparative and population genomic landscape of Phellinus noxius: A hypervariable fungus causing root rot in trees.</title>
        <authorList>
            <person name="Chung C.L."/>
            <person name="Lee T.J."/>
            <person name="Akiba M."/>
            <person name="Lee H.H."/>
            <person name="Kuo T.H."/>
            <person name="Liu D."/>
            <person name="Ke H.M."/>
            <person name="Yokoi T."/>
            <person name="Roa M.B."/>
            <person name="Lu M.J."/>
            <person name="Chang Y.Y."/>
            <person name="Ann P.J."/>
            <person name="Tsai J.N."/>
            <person name="Chen C.Y."/>
            <person name="Tzean S.S."/>
            <person name="Ota Y."/>
            <person name="Hattori T."/>
            <person name="Sahashi N."/>
            <person name="Liou R.F."/>
            <person name="Kikuchi T."/>
            <person name="Tsai I.J."/>
        </authorList>
    </citation>
    <scope>NUCLEOTIDE SEQUENCE [LARGE SCALE GENOMIC DNA]</scope>
    <source>
        <strain evidence="2 3">FFPRI411160</strain>
    </source>
</reference>
<evidence type="ECO:0000256" key="1">
    <source>
        <dbReference type="SAM" id="MobiDB-lite"/>
    </source>
</evidence>
<evidence type="ECO:0000313" key="2">
    <source>
        <dbReference type="EMBL" id="PAV23990.1"/>
    </source>
</evidence>
<sequence>MKQKPLYVPPHKRSSGPLSGLFKSADTRTKSDSHETTRVWKAGPQKYDDGRVSWRESPAKHSERLDDDIGLKPLSANMTRRLDILVEGNKGNERTQGRARKGLDFNRTSNDLSILSPTAPPFLPRAQAGTNSKVKNGSISG</sequence>
<comment type="caution">
    <text evidence="2">The sequence shown here is derived from an EMBL/GenBank/DDBJ whole genome shotgun (WGS) entry which is preliminary data.</text>
</comment>
<feature type="region of interest" description="Disordered" evidence="1">
    <location>
        <begin position="1"/>
        <end position="72"/>
    </location>
</feature>
<keyword evidence="3" id="KW-1185">Reference proteome</keyword>
<accession>A0A286UWK6</accession>
<feature type="compositionally biased region" description="Polar residues" evidence="1">
    <location>
        <begin position="106"/>
        <end position="116"/>
    </location>
</feature>
<dbReference type="Proteomes" id="UP000217199">
    <property type="component" value="Unassembled WGS sequence"/>
</dbReference>
<evidence type="ECO:0000313" key="3">
    <source>
        <dbReference type="Proteomes" id="UP000217199"/>
    </source>
</evidence>
<feature type="compositionally biased region" description="Basic and acidic residues" evidence="1">
    <location>
        <begin position="87"/>
        <end position="104"/>
    </location>
</feature>
<feature type="region of interest" description="Disordered" evidence="1">
    <location>
        <begin position="87"/>
        <end position="141"/>
    </location>
</feature>
<name>A0A286UWK6_9AGAM</name>
<feature type="compositionally biased region" description="Basic and acidic residues" evidence="1">
    <location>
        <begin position="46"/>
        <end position="70"/>
    </location>
</feature>